<reference evidence="1 2" key="1">
    <citation type="submission" date="2024-04" db="EMBL/GenBank/DDBJ databases">
        <title>Symmetric and asymmetric DNA N6-adenine methylation regulates different biological responses in Mucorales.</title>
        <authorList>
            <consortium name="Lawrence Berkeley National Laboratory"/>
            <person name="Lax C."/>
            <person name="Mondo S.J."/>
            <person name="Osorio-Concepcion M."/>
            <person name="Muszewska A."/>
            <person name="Corrochano-Luque M."/>
            <person name="Gutierrez G."/>
            <person name="Riley R."/>
            <person name="Lipzen A."/>
            <person name="Guo J."/>
            <person name="Hundley H."/>
            <person name="Amirebrahimi M."/>
            <person name="Ng V."/>
            <person name="Lorenzo-Gutierrez D."/>
            <person name="Binder U."/>
            <person name="Yang J."/>
            <person name="Song Y."/>
            <person name="Canovas D."/>
            <person name="Navarro E."/>
            <person name="Freitag M."/>
            <person name="Gabaldon T."/>
            <person name="Grigoriev I.V."/>
            <person name="Corrochano L.M."/>
            <person name="Nicolas F.E."/>
            <person name="Garre V."/>
        </authorList>
    </citation>
    <scope>NUCLEOTIDE SEQUENCE [LARGE SCALE GENOMIC DNA]</scope>
    <source>
        <strain evidence="1 2">L51</strain>
    </source>
</reference>
<feature type="non-terminal residue" evidence="1">
    <location>
        <position position="124"/>
    </location>
</feature>
<gene>
    <name evidence="1" type="ORF">J3Q64DRAFT_1622094</name>
</gene>
<accession>A0ABR3BB52</accession>
<organism evidence="1 2">
    <name type="scientific">Phycomyces blakesleeanus</name>
    <dbReference type="NCBI Taxonomy" id="4837"/>
    <lineage>
        <taxon>Eukaryota</taxon>
        <taxon>Fungi</taxon>
        <taxon>Fungi incertae sedis</taxon>
        <taxon>Mucoromycota</taxon>
        <taxon>Mucoromycotina</taxon>
        <taxon>Mucoromycetes</taxon>
        <taxon>Mucorales</taxon>
        <taxon>Phycomycetaceae</taxon>
        <taxon>Phycomyces</taxon>
    </lineage>
</organism>
<protein>
    <submittedName>
        <fullName evidence="1">Uncharacterized protein</fullName>
    </submittedName>
</protein>
<evidence type="ECO:0000313" key="2">
    <source>
        <dbReference type="Proteomes" id="UP001448207"/>
    </source>
</evidence>
<name>A0ABR3BB52_PHYBL</name>
<keyword evidence="2" id="KW-1185">Reference proteome</keyword>
<proteinExistence type="predicted"/>
<sequence>NGENNVLLGIIDRSDGFSVDFLFYKRSHNTTDEISIVDHDFGIKHFIFEEVTKMYRPSFLDPGRNRVFTAAVRLDPNDHQLRRCTTKEYFHLTGSTVYARKLHQEKDTASITAIESAIPSAKTA</sequence>
<comment type="caution">
    <text evidence="1">The sequence shown here is derived from an EMBL/GenBank/DDBJ whole genome shotgun (WGS) entry which is preliminary data.</text>
</comment>
<dbReference type="EMBL" id="JBCLYO010000001">
    <property type="protein sequence ID" value="KAL0096089.1"/>
    <property type="molecule type" value="Genomic_DNA"/>
</dbReference>
<dbReference type="Proteomes" id="UP001448207">
    <property type="component" value="Unassembled WGS sequence"/>
</dbReference>
<feature type="non-terminal residue" evidence="1">
    <location>
        <position position="1"/>
    </location>
</feature>
<evidence type="ECO:0000313" key="1">
    <source>
        <dbReference type="EMBL" id="KAL0096089.1"/>
    </source>
</evidence>